<keyword evidence="5" id="KW-1133">Transmembrane helix</keyword>
<evidence type="ECO:0000256" key="2">
    <source>
        <dbReference type="ARBA" id="ARBA00004236"/>
    </source>
</evidence>
<dbReference type="Pfam" id="PF10099">
    <property type="entry name" value="RskA_C"/>
    <property type="match status" value="1"/>
</dbReference>
<dbReference type="GO" id="GO:0016989">
    <property type="term" value="F:sigma factor antagonist activity"/>
    <property type="evidence" value="ECO:0007669"/>
    <property type="project" value="TreeGrafter"/>
</dbReference>
<feature type="domain" description="Anti-sigma K factor RskA C-terminal" evidence="10">
    <location>
        <begin position="111"/>
        <end position="229"/>
    </location>
</feature>
<evidence type="ECO:0000256" key="3">
    <source>
        <dbReference type="ARBA" id="ARBA00022475"/>
    </source>
</evidence>
<organism evidence="11 12">
    <name type="scientific">Lichenibacterium ramalinae</name>
    <dbReference type="NCBI Taxonomy" id="2316527"/>
    <lineage>
        <taxon>Bacteria</taxon>
        <taxon>Pseudomonadati</taxon>
        <taxon>Pseudomonadota</taxon>
        <taxon>Alphaproteobacteria</taxon>
        <taxon>Hyphomicrobiales</taxon>
        <taxon>Lichenihabitantaceae</taxon>
        <taxon>Lichenibacterium</taxon>
    </lineage>
</organism>
<comment type="subcellular location">
    <subcellularLocation>
        <location evidence="2">Cell membrane</location>
    </subcellularLocation>
    <subcellularLocation>
        <location evidence="1">Membrane</location>
        <topology evidence="1">Single-pass membrane protein</topology>
    </subcellularLocation>
</comment>
<comment type="caution">
    <text evidence="11">The sequence shown here is derived from an EMBL/GenBank/DDBJ whole genome shotgun (WGS) entry which is preliminary data.</text>
</comment>
<sequence length="243" mass="24784">MTDPDDRDLLAAEYVLGTLDADERASVAARLEGDASLAAAVAVWEDRLAPLTAAIPDLAPPAAVRDAVMARLFGPDAGAGAAQSRVVDAAAVLRRRLRRWQAAAGGLGLLAASLLGWVALREVRPVTPGSARFTAVLQREPGAPTMVLDIDLAARRLTVTPLLASAPAGRAYELWIIDPALGAPRSLGVVAARAGAAETLTGYDPAVLAGATYAVTMEASGGSPTGQPTAAPILTGKLAPTRS</sequence>
<dbReference type="RefSeq" id="WP_129219258.1">
    <property type="nucleotide sequence ID" value="NZ_QYBC01000008.1"/>
</dbReference>
<evidence type="ECO:0000313" key="12">
    <source>
        <dbReference type="Proteomes" id="UP000289411"/>
    </source>
</evidence>
<dbReference type="AlphaFoldDB" id="A0A4Q2RFA3"/>
<protein>
    <recommendedName>
        <fullName evidence="8">Regulator of SigK</fullName>
    </recommendedName>
    <alternativeName>
        <fullName evidence="7">Sigma-K anti-sigma factor RskA</fullName>
    </alternativeName>
</protein>
<evidence type="ECO:0000256" key="1">
    <source>
        <dbReference type="ARBA" id="ARBA00004167"/>
    </source>
</evidence>
<dbReference type="InterPro" id="IPR018764">
    <property type="entry name" value="RskA_C"/>
</dbReference>
<keyword evidence="4" id="KW-0812">Transmembrane</keyword>
<dbReference type="InterPro" id="IPR051474">
    <property type="entry name" value="Anti-sigma-K/W_factor"/>
</dbReference>
<gene>
    <name evidence="11" type="ORF">D3272_11190</name>
</gene>
<keyword evidence="12" id="KW-1185">Reference proteome</keyword>
<reference evidence="11 12" key="2">
    <citation type="submission" date="2019-02" db="EMBL/GenBank/DDBJ databases">
        <title>'Lichenibacterium ramalinii' gen. nov. sp. nov., 'Lichenibacterium minor' gen. nov. sp. nov.</title>
        <authorList>
            <person name="Pankratov T."/>
        </authorList>
    </citation>
    <scope>NUCLEOTIDE SEQUENCE [LARGE SCALE GENOMIC DNA]</scope>
    <source>
        <strain evidence="11 12">RmlP001</strain>
    </source>
</reference>
<dbReference type="GO" id="GO:0006417">
    <property type="term" value="P:regulation of translation"/>
    <property type="evidence" value="ECO:0007669"/>
    <property type="project" value="TreeGrafter"/>
</dbReference>
<keyword evidence="6" id="KW-0472">Membrane</keyword>
<reference evidence="11 12" key="1">
    <citation type="submission" date="2018-09" db="EMBL/GenBank/DDBJ databases">
        <authorList>
            <person name="Grouzdev D.S."/>
            <person name="Krutkina M.S."/>
        </authorList>
    </citation>
    <scope>NUCLEOTIDE SEQUENCE [LARGE SCALE GENOMIC DNA]</scope>
    <source>
        <strain evidence="11 12">RmlP001</strain>
    </source>
</reference>
<evidence type="ECO:0000256" key="7">
    <source>
        <dbReference type="ARBA" id="ARBA00029829"/>
    </source>
</evidence>
<evidence type="ECO:0000256" key="9">
    <source>
        <dbReference type="SAM" id="MobiDB-lite"/>
    </source>
</evidence>
<evidence type="ECO:0000313" key="11">
    <source>
        <dbReference type="EMBL" id="RYB05020.1"/>
    </source>
</evidence>
<dbReference type="GO" id="GO:0005886">
    <property type="term" value="C:plasma membrane"/>
    <property type="evidence" value="ECO:0007669"/>
    <property type="project" value="UniProtKB-SubCell"/>
</dbReference>
<evidence type="ECO:0000259" key="10">
    <source>
        <dbReference type="Pfam" id="PF10099"/>
    </source>
</evidence>
<dbReference type="PANTHER" id="PTHR37461">
    <property type="entry name" value="ANTI-SIGMA-K FACTOR RSKA"/>
    <property type="match status" value="1"/>
</dbReference>
<feature type="region of interest" description="Disordered" evidence="9">
    <location>
        <begin position="220"/>
        <end position="243"/>
    </location>
</feature>
<dbReference type="EMBL" id="QYBC01000008">
    <property type="protein sequence ID" value="RYB05020.1"/>
    <property type="molecule type" value="Genomic_DNA"/>
</dbReference>
<name>A0A4Q2RFA3_9HYPH</name>
<dbReference type="OrthoDB" id="9816387at2"/>
<evidence type="ECO:0000256" key="5">
    <source>
        <dbReference type="ARBA" id="ARBA00022989"/>
    </source>
</evidence>
<dbReference type="InterPro" id="IPR041916">
    <property type="entry name" value="Anti_sigma_zinc_sf"/>
</dbReference>
<keyword evidence="3" id="KW-1003">Cell membrane</keyword>
<proteinExistence type="predicted"/>
<evidence type="ECO:0000256" key="8">
    <source>
        <dbReference type="ARBA" id="ARBA00030803"/>
    </source>
</evidence>
<evidence type="ECO:0000256" key="4">
    <source>
        <dbReference type="ARBA" id="ARBA00022692"/>
    </source>
</evidence>
<dbReference type="PANTHER" id="PTHR37461:SF1">
    <property type="entry name" value="ANTI-SIGMA-K FACTOR RSKA"/>
    <property type="match status" value="1"/>
</dbReference>
<dbReference type="Gene3D" id="1.10.10.1320">
    <property type="entry name" value="Anti-sigma factor, zinc-finger domain"/>
    <property type="match status" value="1"/>
</dbReference>
<evidence type="ECO:0000256" key="6">
    <source>
        <dbReference type="ARBA" id="ARBA00023136"/>
    </source>
</evidence>
<dbReference type="Proteomes" id="UP000289411">
    <property type="component" value="Unassembled WGS sequence"/>
</dbReference>
<accession>A0A4Q2RFA3</accession>